<feature type="signal peptide" evidence="2">
    <location>
        <begin position="1"/>
        <end position="19"/>
    </location>
</feature>
<protein>
    <submittedName>
        <fullName evidence="3">Uncharacterized protein</fullName>
    </submittedName>
</protein>
<dbReference type="AlphaFoldDB" id="A0AAV4JD69"/>
<reference evidence="3 4" key="1">
    <citation type="journal article" date="2021" name="Elife">
        <title>Chloroplast acquisition without the gene transfer in kleptoplastic sea slugs, Plakobranchus ocellatus.</title>
        <authorList>
            <person name="Maeda T."/>
            <person name="Takahashi S."/>
            <person name="Yoshida T."/>
            <person name="Shimamura S."/>
            <person name="Takaki Y."/>
            <person name="Nagai Y."/>
            <person name="Toyoda A."/>
            <person name="Suzuki Y."/>
            <person name="Arimoto A."/>
            <person name="Ishii H."/>
            <person name="Satoh N."/>
            <person name="Nishiyama T."/>
            <person name="Hasebe M."/>
            <person name="Maruyama T."/>
            <person name="Minagawa J."/>
            <person name="Obokata J."/>
            <person name="Shigenobu S."/>
        </authorList>
    </citation>
    <scope>NUCLEOTIDE SEQUENCE [LARGE SCALE GENOMIC DNA]</scope>
</reference>
<evidence type="ECO:0000313" key="3">
    <source>
        <dbReference type="EMBL" id="GFS19628.1"/>
    </source>
</evidence>
<feature type="chain" id="PRO_5043618579" evidence="2">
    <location>
        <begin position="20"/>
        <end position="300"/>
    </location>
</feature>
<feature type="region of interest" description="Disordered" evidence="1">
    <location>
        <begin position="88"/>
        <end position="128"/>
    </location>
</feature>
<name>A0AAV4JD69_9GAST</name>
<evidence type="ECO:0000313" key="4">
    <source>
        <dbReference type="Proteomes" id="UP000762676"/>
    </source>
</evidence>
<organism evidence="3 4">
    <name type="scientific">Elysia marginata</name>
    <dbReference type="NCBI Taxonomy" id="1093978"/>
    <lineage>
        <taxon>Eukaryota</taxon>
        <taxon>Metazoa</taxon>
        <taxon>Spiralia</taxon>
        <taxon>Lophotrochozoa</taxon>
        <taxon>Mollusca</taxon>
        <taxon>Gastropoda</taxon>
        <taxon>Heterobranchia</taxon>
        <taxon>Euthyneura</taxon>
        <taxon>Panpulmonata</taxon>
        <taxon>Sacoglossa</taxon>
        <taxon>Placobranchoidea</taxon>
        <taxon>Plakobranchidae</taxon>
        <taxon>Elysia</taxon>
    </lineage>
</organism>
<feature type="compositionally biased region" description="Low complexity" evidence="1">
    <location>
        <begin position="104"/>
        <end position="114"/>
    </location>
</feature>
<evidence type="ECO:0000256" key="1">
    <source>
        <dbReference type="SAM" id="MobiDB-lite"/>
    </source>
</evidence>
<dbReference type="Proteomes" id="UP000762676">
    <property type="component" value="Unassembled WGS sequence"/>
</dbReference>
<keyword evidence="4" id="KW-1185">Reference proteome</keyword>
<proteinExistence type="predicted"/>
<accession>A0AAV4JD69</accession>
<evidence type="ECO:0000256" key="2">
    <source>
        <dbReference type="SAM" id="SignalP"/>
    </source>
</evidence>
<dbReference type="EMBL" id="BMAT01003077">
    <property type="protein sequence ID" value="GFS19628.1"/>
    <property type="molecule type" value="Genomic_DNA"/>
</dbReference>
<keyword evidence="2" id="KW-0732">Signal</keyword>
<comment type="caution">
    <text evidence="3">The sequence shown here is derived from an EMBL/GenBank/DDBJ whole genome shotgun (WGS) entry which is preliminary data.</text>
</comment>
<gene>
    <name evidence="3" type="ORF">ElyMa_001549900</name>
</gene>
<sequence>MSRLFLYVSFALTTAPALGMTQYIPELRELTRQGNASLEYIMGVVMMNLPPQLMSRLQAKLTLRTPNNRVFGVSPGLGSGFPVPSGSFPFSFPSPQGQAGGGSDSSIDKNSNSENSKDDSSDTGTITNINSDEPILLAAAGRKKRSFDFFDRGSFHTGPFHPAGTFGKSGYNGYGTFHHSEGTYGGHGHVNHPSDQNGNLFGGTATGYINYPGSGHHHSSYNSFHGPRFGGGGFNKENCPRQADQGFVYQYDADSLTYPGIEIGNELFVRSLPGSDLLFQALSLQIVFPTDPPQIFIDEL</sequence>